<protein>
    <submittedName>
        <fullName evidence="1">Uncharacterized protein</fullName>
    </submittedName>
</protein>
<name>A0ACB8S7V2_9AGAM</name>
<dbReference type="Proteomes" id="UP000814033">
    <property type="component" value="Unassembled WGS sequence"/>
</dbReference>
<proteinExistence type="predicted"/>
<comment type="caution">
    <text evidence="1">The sequence shown here is derived from an EMBL/GenBank/DDBJ whole genome shotgun (WGS) entry which is preliminary data.</text>
</comment>
<organism evidence="1 2">
    <name type="scientific">Auriscalpium vulgare</name>
    <dbReference type="NCBI Taxonomy" id="40419"/>
    <lineage>
        <taxon>Eukaryota</taxon>
        <taxon>Fungi</taxon>
        <taxon>Dikarya</taxon>
        <taxon>Basidiomycota</taxon>
        <taxon>Agaricomycotina</taxon>
        <taxon>Agaricomycetes</taxon>
        <taxon>Russulales</taxon>
        <taxon>Auriscalpiaceae</taxon>
        <taxon>Auriscalpium</taxon>
    </lineage>
</organism>
<keyword evidence="2" id="KW-1185">Reference proteome</keyword>
<evidence type="ECO:0000313" key="1">
    <source>
        <dbReference type="EMBL" id="KAI0052021.1"/>
    </source>
</evidence>
<gene>
    <name evidence="1" type="ORF">FA95DRAFT_1484302</name>
</gene>
<accession>A0ACB8S7V2</accession>
<reference evidence="1" key="1">
    <citation type="submission" date="2021-02" db="EMBL/GenBank/DDBJ databases">
        <authorList>
            <consortium name="DOE Joint Genome Institute"/>
            <person name="Ahrendt S."/>
            <person name="Looney B.P."/>
            <person name="Miyauchi S."/>
            <person name="Morin E."/>
            <person name="Drula E."/>
            <person name="Courty P.E."/>
            <person name="Chicoki N."/>
            <person name="Fauchery L."/>
            <person name="Kohler A."/>
            <person name="Kuo A."/>
            <person name="Labutti K."/>
            <person name="Pangilinan J."/>
            <person name="Lipzen A."/>
            <person name="Riley R."/>
            <person name="Andreopoulos W."/>
            <person name="He G."/>
            <person name="Johnson J."/>
            <person name="Barry K.W."/>
            <person name="Grigoriev I.V."/>
            <person name="Nagy L."/>
            <person name="Hibbett D."/>
            <person name="Henrissat B."/>
            <person name="Matheny P.B."/>
            <person name="Labbe J."/>
            <person name="Martin F."/>
        </authorList>
    </citation>
    <scope>NUCLEOTIDE SEQUENCE</scope>
    <source>
        <strain evidence="1">FP105234-sp</strain>
    </source>
</reference>
<evidence type="ECO:0000313" key="2">
    <source>
        <dbReference type="Proteomes" id="UP000814033"/>
    </source>
</evidence>
<reference evidence="1" key="2">
    <citation type="journal article" date="2022" name="New Phytol.">
        <title>Evolutionary transition to the ectomycorrhizal habit in the genomes of a hyperdiverse lineage of mushroom-forming fungi.</title>
        <authorList>
            <person name="Looney B."/>
            <person name="Miyauchi S."/>
            <person name="Morin E."/>
            <person name="Drula E."/>
            <person name="Courty P.E."/>
            <person name="Kohler A."/>
            <person name="Kuo A."/>
            <person name="LaButti K."/>
            <person name="Pangilinan J."/>
            <person name="Lipzen A."/>
            <person name="Riley R."/>
            <person name="Andreopoulos W."/>
            <person name="He G."/>
            <person name="Johnson J."/>
            <person name="Nolan M."/>
            <person name="Tritt A."/>
            <person name="Barry K.W."/>
            <person name="Grigoriev I.V."/>
            <person name="Nagy L.G."/>
            <person name="Hibbett D."/>
            <person name="Henrissat B."/>
            <person name="Matheny P.B."/>
            <person name="Labbe J."/>
            <person name="Martin F.M."/>
        </authorList>
    </citation>
    <scope>NUCLEOTIDE SEQUENCE</scope>
    <source>
        <strain evidence="1">FP105234-sp</strain>
    </source>
</reference>
<sequence length="572" mass="64259">MQLRAADVVRDVLIKDREHIVSHPGSSQYSQHGSGISACGLAALNFARVAFSKKDKISQELVLSEILSQETTEDILSICRSWTSDLHLEVEEISRAPLFARTLKLRTQKYGRPSFDKFQALLSDLTNLETPSVAIITRPPEIIACLCFPISSRKIFVIFDSHSRPNLYPHGAGFIVNSSTEGAARRITELLPVIDFPDGDLQWQAQLLANFSGHIFVPRNEDSPDALTQALLQSSLEVLSLQAEVAKLTARNAMLTAENRRLEKEMDTPMNGRETRRWHSPDAQESGPIASRASKGRSPSRHAASSSRQTLGDVFAPHDTTDPDIQIAFEEQRRYDEEHVRLRAQIAELRAASQRTFDCRICMDEHPEDSVARLEPCGHGFCRECMLSYVASKLEENRFPLLCPVCSLFHAEVSGLLVQQLGVTDEQYKKWEELGLAAFSVLLHCRRCQRSAYVDRQDLNDLNTLSCPFRDCSYIWCKTCQQAIEIGGPQHSCDGSSELEHLMRQRGWKHCPSCRTPIQKDSGCNHMTCMSPACNTHFCYRCGGLIVQSALRTAVQTAVNAHYRRCSLFEYA</sequence>
<dbReference type="EMBL" id="MU275848">
    <property type="protein sequence ID" value="KAI0052021.1"/>
    <property type="molecule type" value="Genomic_DNA"/>
</dbReference>